<feature type="region of interest" description="Disordered" evidence="1">
    <location>
        <begin position="1"/>
        <end position="31"/>
    </location>
</feature>
<evidence type="ECO:0000256" key="1">
    <source>
        <dbReference type="SAM" id="MobiDB-lite"/>
    </source>
</evidence>
<reference evidence="3" key="1">
    <citation type="journal article" date="2017" name="Front. Plant Sci.">
        <title>Climate Clever Clovers: New Paradigm to Reduce the Environmental Footprint of Ruminants by Breeding Low Methanogenic Forages Utilizing Haplotype Variation.</title>
        <authorList>
            <person name="Kaur P."/>
            <person name="Appels R."/>
            <person name="Bayer P.E."/>
            <person name="Keeble-Gagnere G."/>
            <person name="Wang J."/>
            <person name="Hirakawa H."/>
            <person name="Shirasawa K."/>
            <person name="Vercoe P."/>
            <person name="Stefanova K."/>
            <person name="Durmic Z."/>
            <person name="Nichols P."/>
            <person name="Revell C."/>
            <person name="Isobe S.N."/>
            <person name="Edwards D."/>
            <person name="Erskine W."/>
        </authorList>
    </citation>
    <scope>NUCLEOTIDE SEQUENCE [LARGE SCALE GENOMIC DNA]</scope>
    <source>
        <strain evidence="3">cv. Daliak</strain>
    </source>
</reference>
<dbReference type="AlphaFoldDB" id="A0A2Z6P999"/>
<accession>A0A2Z6P999</accession>
<name>A0A2Z6P999_TRISU</name>
<sequence>MKSMSSCFTRRDKREVQPQTAPKKAQSKNKCERVSFIPQTLEHMAGSTFNIPHQSKLKLYDQILR</sequence>
<evidence type="ECO:0000313" key="3">
    <source>
        <dbReference type="Proteomes" id="UP000242715"/>
    </source>
</evidence>
<proteinExistence type="predicted"/>
<gene>
    <name evidence="2" type="ORF">TSUD_189860</name>
</gene>
<dbReference type="EMBL" id="DF973817">
    <property type="protein sequence ID" value="GAU40609.1"/>
    <property type="molecule type" value="Genomic_DNA"/>
</dbReference>
<keyword evidence="3" id="KW-1185">Reference proteome</keyword>
<evidence type="ECO:0000313" key="2">
    <source>
        <dbReference type="EMBL" id="GAU40609.1"/>
    </source>
</evidence>
<dbReference type="Proteomes" id="UP000242715">
    <property type="component" value="Unassembled WGS sequence"/>
</dbReference>
<protein>
    <submittedName>
        <fullName evidence="2">Uncharacterized protein</fullName>
    </submittedName>
</protein>
<organism evidence="2 3">
    <name type="scientific">Trifolium subterraneum</name>
    <name type="common">Subterranean clover</name>
    <dbReference type="NCBI Taxonomy" id="3900"/>
    <lineage>
        <taxon>Eukaryota</taxon>
        <taxon>Viridiplantae</taxon>
        <taxon>Streptophyta</taxon>
        <taxon>Embryophyta</taxon>
        <taxon>Tracheophyta</taxon>
        <taxon>Spermatophyta</taxon>
        <taxon>Magnoliopsida</taxon>
        <taxon>eudicotyledons</taxon>
        <taxon>Gunneridae</taxon>
        <taxon>Pentapetalae</taxon>
        <taxon>rosids</taxon>
        <taxon>fabids</taxon>
        <taxon>Fabales</taxon>
        <taxon>Fabaceae</taxon>
        <taxon>Papilionoideae</taxon>
        <taxon>50 kb inversion clade</taxon>
        <taxon>NPAAA clade</taxon>
        <taxon>Hologalegina</taxon>
        <taxon>IRL clade</taxon>
        <taxon>Trifolieae</taxon>
        <taxon>Trifolium</taxon>
    </lineage>
</organism>